<evidence type="ECO:0000256" key="8">
    <source>
        <dbReference type="ARBA" id="ARBA00048428"/>
    </source>
</evidence>
<dbReference type="InterPro" id="IPR029063">
    <property type="entry name" value="SAM-dependent_MTases_sf"/>
</dbReference>
<evidence type="ECO:0000256" key="3">
    <source>
        <dbReference type="ARBA" id="ARBA00034487"/>
    </source>
</evidence>
<evidence type="ECO:0000256" key="1">
    <source>
        <dbReference type="ARBA" id="ARBA00022679"/>
    </source>
</evidence>
<keyword evidence="2" id="KW-0949">S-adenosyl-L-methionine</keyword>
<dbReference type="RefSeq" id="WP_259970384.1">
    <property type="nucleotide sequence ID" value="NZ_CP081070.1"/>
</dbReference>
<comment type="catalytic activity">
    <reaction evidence="6">
        <text>arsenic triglutathione + [thioredoxin]-dithiol + S-adenosyl-L-methionine + 2 H2O = methylarsonous acid + [thioredoxin]-disulfide + 3 glutathione + S-adenosyl-L-homocysteine + H(+)</text>
        <dbReference type="Rhea" id="RHEA:69460"/>
        <dbReference type="Rhea" id="RHEA-COMP:10698"/>
        <dbReference type="Rhea" id="RHEA-COMP:10700"/>
        <dbReference type="ChEBI" id="CHEBI:15377"/>
        <dbReference type="ChEBI" id="CHEBI:15378"/>
        <dbReference type="ChEBI" id="CHEBI:17826"/>
        <dbReference type="ChEBI" id="CHEBI:29950"/>
        <dbReference type="ChEBI" id="CHEBI:50058"/>
        <dbReference type="ChEBI" id="CHEBI:57856"/>
        <dbReference type="ChEBI" id="CHEBI:57925"/>
        <dbReference type="ChEBI" id="CHEBI:59789"/>
        <dbReference type="ChEBI" id="CHEBI:183640"/>
        <dbReference type="EC" id="2.1.1.137"/>
    </reaction>
</comment>
<dbReference type="InterPro" id="IPR025714">
    <property type="entry name" value="Methyltranfer_dom"/>
</dbReference>
<feature type="domain" description="Methyltransferase" evidence="9">
    <location>
        <begin position="62"/>
        <end position="216"/>
    </location>
</feature>
<name>A0A9Q9HHT4_LEICA</name>
<organism evidence="10 11">
    <name type="scientific">Leisingera caerulea</name>
    <name type="common">Phaeobacter caeruleus</name>
    <dbReference type="NCBI Taxonomy" id="506591"/>
    <lineage>
        <taxon>Bacteria</taxon>
        <taxon>Pseudomonadati</taxon>
        <taxon>Pseudomonadota</taxon>
        <taxon>Alphaproteobacteria</taxon>
        <taxon>Rhodobacterales</taxon>
        <taxon>Roseobacteraceae</taxon>
        <taxon>Leisingera</taxon>
    </lineage>
</organism>
<evidence type="ECO:0000256" key="4">
    <source>
        <dbReference type="ARBA" id="ARBA00034521"/>
    </source>
</evidence>
<dbReference type="CDD" id="cd02440">
    <property type="entry name" value="AdoMet_MTases"/>
    <property type="match status" value="1"/>
</dbReference>
<dbReference type="KEGG" id="lcae:K3721_10985"/>
<dbReference type="GO" id="GO:0030791">
    <property type="term" value="F:arsenite methyltransferase activity"/>
    <property type="evidence" value="ECO:0007669"/>
    <property type="project" value="UniProtKB-EC"/>
</dbReference>
<evidence type="ECO:0000256" key="5">
    <source>
        <dbReference type="ARBA" id="ARBA00034545"/>
    </source>
</evidence>
<accession>A0A9Q9HHT4</accession>
<protein>
    <recommendedName>
        <fullName evidence="5">Arsenite methyltransferase</fullName>
        <ecNumber evidence="4">2.1.1.137</ecNumber>
    </recommendedName>
</protein>
<keyword evidence="10" id="KW-0489">Methyltransferase</keyword>
<dbReference type="Gene3D" id="3.40.50.150">
    <property type="entry name" value="Vaccinia Virus protein VP39"/>
    <property type="match status" value="1"/>
</dbReference>
<reference evidence="10" key="1">
    <citation type="submission" date="2021-08" db="EMBL/GenBank/DDBJ databases">
        <authorList>
            <person name="Nwanade C."/>
            <person name="Wang M."/>
            <person name="Masoudi A."/>
            <person name="Yu Z."/>
            <person name="Liu J."/>
        </authorList>
    </citation>
    <scope>NUCLEOTIDE SEQUENCE</scope>
    <source>
        <strain evidence="10">S122</strain>
    </source>
</reference>
<dbReference type="Pfam" id="PF13847">
    <property type="entry name" value="Methyltransf_31"/>
    <property type="match status" value="1"/>
</dbReference>
<evidence type="ECO:0000256" key="6">
    <source>
        <dbReference type="ARBA" id="ARBA00047941"/>
    </source>
</evidence>
<dbReference type="EMBL" id="CP081070">
    <property type="protein sequence ID" value="UWQ52555.1"/>
    <property type="molecule type" value="Genomic_DNA"/>
</dbReference>
<dbReference type="SUPFAM" id="SSF53335">
    <property type="entry name" value="S-adenosyl-L-methionine-dependent methyltransferases"/>
    <property type="match status" value="1"/>
</dbReference>
<evidence type="ECO:0000313" key="11">
    <source>
        <dbReference type="Proteomes" id="UP001058713"/>
    </source>
</evidence>
<gene>
    <name evidence="10" type="ORF">K3721_10985</name>
</gene>
<comment type="catalytic activity">
    <reaction evidence="8">
        <text>arsenic triglutathione + 3 [thioredoxin]-dithiol + 3 S-adenosyl-L-methionine = trimethylarsine + 3 [thioredoxin]-disulfide + 3 glutathione + 3 S-adenosyl-L-homocysteine + 3 H(+)</text>
        <dbReference type="Rhea" id="RHEA:69432"/>
        <dbReference type="Rhea" id="RHEA-COMP:10698"/>
        <dbReference type="Rhea" id="RHEA-COMP:10700"/>
        <dbReference type="ChEBI" id="CHEBI:15378"/>
        <dbReference type="ChEBI" id="CHEBI:27130"/>
        <dbReference type="ChEBI" id="CHEBI:29950"/>
        <dbReference type="ChEBI" id="CHEBI:50058"/>
        <dbReference type="ChEBI" id="CHEBI:57856"/>
        <dbReference type="ChEBI" id="CHEBI:57925"/>
        <dbReference type="ChEBI" id="CHEBI:59789"/>
        <dbReference type="ChEBI" id="CHEBI:183640"/>
        <dbReference type="EC" id="2.1.1.137"/>
    </reaction>
</comment>
<dbReference type="InterPro" id="IPR026669">
    <property type="entry name" value="Arsenite_MeTrfase-like"/>
</dbReference>
<evidence type="ECO:0000256" key="7">
    <source>
        <dbReference type="ARBA" id="ARBA00047943"/>
    </source>
</evidence>
<keyword evidence="1" id="KW-0808">Transferase</keyword>
<evidence type="ECO:0000313" key="10">
    <source>
        <dbReference type="EMBL" id="UWQ52555.1"/>
    </source>
</evidence>
<dbReference type="Proteomes" id="UP001058713">
    <property type="component" value="Chromosome"/>
</dbReference>
<comment type="similarity">
    <text evidence="3">Belongs to the methyltransferase superfamily. Arsenite methyltransferase family.</text>
</comment>
<evidence type="ECO:0000259" key="9">
    <source>
        <dbReference type="Pfam" id="PF13847"/>
    </source>
</evidence>
<dbReference type="PANTHER" id="PTHR43675:SF8">
    <property type="entry name" value="ARSENITE METHYLTRANSFERASE"/>
    <property type="match status" value="1"/>
</dbReference>
<evidence type="ECO:0000256" key="2">
    <source>
        <dbReference type="ARBA" id="ARBA00022691"/>
    </source>
</evidence>
<dbReference type="AlphaFoldDB" id="A0A9Q9HHT4"/>
<dbReference type="PANTHER" id="PTHR43675">
    <property type="entry name" value="ARSENITE METHYLTRANSFERASE"/>
    <property type="match status" value="1"/>
</dbReference>
<sequence>MKHENVQTYYGEVLQGSDDLQTNACCTPDDMPDHVKAVLSKIHDEVLTRYYGCGLIAPEALEGARILDLGCGAGRDVYALSALVGEHGKVVGVDMTPAQLEVARRHQDYHAEAFGYAKPNVEFHHGYIEKLEELDLEPGSFDIIVSNCVINLATDKGAVLRGAHHLLKEGGEMYFSDVYADRRVPQMMAEDEVLYGECLSGALYWNDFLSIAKESGFKDPRMVTSRLLTIENPVLEKRVQPLKFLSATYRLFKLPALEPACEDYGQAVIYKGTIEHAPHVFALDDHHIIEAGKVFPVCGNTWMMLQDTRLAPHFEFIGSFETHYGIFEGCGGNSPFNGLEQIGAAAGCC</sequence>
<dbReference type="GO" id="GO:0032259">
    <property type="term" value="P:methylation"/>
    <property type="evidence" value="ECO:0007669"/>
    <property type="project" value="UniProtKB-KW"/>
</dbReference>
<dbReference type="Gene3D" id="3.40.5.100">
    <property type="match status" value="1"/>
</dbReference>
<dbReference type="EC" id="2.1.1.137" evidence="4"/>
<comment type="catalytic activity">
    <reaction evidence="7">
        <text>arsenic triglutathione + 2 [thioredoxin]-dithiol + 2 S-adenosyl-L-methionine + H2O = dimethylarsinous acid + 2 [thioredoxin]-disulfide + 3 glutathione + 2 S-adenosyl-L-homocysteine + 2 H(+)</text>
        <dbReference type="Rhea" id="RHEA:69464"/>
        <dbReference type="Rhea" id="RHEA-COMP:10698"/>
        <dbReference type="Rhea" id="RHEA-COMP:10700"/>
        <dbReference type="ChEBI" id="CHEBI:15377"/>
        <dbReference type="ChEBI" id="CHEBI:15378"/>
        <dbReference type="ChEBI" id="CHEBI:23808"/>
        <dbReference type="ChEBI" id="CHEBI:29950"/>
        <dbReference type="ChEBI" id="CHEBI:50058"/>
        <dbReference type="ChEBI" id="CHEBI:57856"/>
        <dbReference type="ChEBI" id="CHEBI:57925"/>
        <dbReference type="ChEBI" id="CHEBI:59789"/>
        <dbReference type="ChEBI" id="CHEBI:183640"/>
        <dbReference type="EC" id="2.1.1.137"/>
    </reaction>
</comment>
<proteinExistence type="inferred from homology"/>